<comment type="caution">
    <text evidence="1">The sequence shown here is derived from an EMBL/GenBank/DDBJ whole genome shotgun (WGS) entry which is preliminary data.</text>
</comment>
<protein>
    <submittedName>
        <fullName evidence="1">Uncharacterized protein</fullName>
    </submittedName>
</protein>
<reference evidence="1" key="1">
    <citation type="journal article" date="2021" name="New Phytol.">
        <title>Evolutionary innovations through gain and loss of genes in the ectomycorrhizal Boletales.</title>
        <authorList>
            <person name="Wu G."/>
            <person name="Miyauchi S."/>
            <person name="Morin E."/>
            <person name="Kuo A."/>
            <person name="Drula E."/>
            <person name="Varga T."/>
            <person name="Kohler A."/>
            <person name="Feng B."/>
            <person name="Cao Y."/>
            <person name="Lipzen A."/>
            <person name="Daum C."/>
            <person name="Hundley H."/>
            <person name="Pangilinan J."/>
            <person name="Johnson J."/>
            <person name="Barry K."/>
            <person name="LaButti K."/>
            <person name="Ng V."/>
            <person name="Ahrendt S."/>
            <person name="Min B."/>
            <person name="Choi I.G."/>
            <person name="Park H."/>
            <person name="Plett J.M."/>
            <person name="Magnuson J."/>
            <person name="Spatafora J.W."/>
            <person name="Nagy L.G."/>
            <person name="Henrissat B."/>
            <person name="Grigoriev I.V."/>
            <person name="Yang Z.L."/>
            <person name="Xu J."/>
            <person name="Martin F.M."/>
        </authorList>
    </citation>
    <scope>NUCLEOTIDE SEQUENCE</scope>
    <source>
        <strain evidence="1">KKN 215</strain>
    </source>
</reference>
<dbReference type="EMBL" id="JAEVFJ010000043">
    <property type="protein sequence ID" value="KAH8085974.1"/>
    <property type="molecule type" value="Genomic_DNA"/>
</dbReference>
<gene>
    <name evidence="1" type="ORF">BXZ70DRAFT_1011798</name>
</gene>
<keyword evidence="2" id="KW-1185">Reference proteome</keyword>
<proteinExistence type="predicted"/>
<evidence type="ECO:0000313" key="2">
    <source>
        <dbReference type="Proteomes" id="UP000813824"/>
    </source>
</evidence>
<sequence length="225" mass="25654">MSFNLPSTAQNSLSFYRLVTIQADVPEMEKLFVLGREIVWRCQQAISTYCSIEDPTPHRKAQFQNGLGVELLKFRVLMGDIDMQRDALALDIVISCPDIILAIHNSIPKEVSTGVYGEHVRPVDITQLTDAKFNYQAVLEPEFSTDEAELWWLWPENPEEDEGVYPTWWYLSEWNHSVFGVATWGGIMRPARQVNAMIIHQKSCIEGLTALQEILDDIEMLGNPV</sequence>
<evidence type="ECO:0000313" key="1">
    <source>
        <dbReference type="EMBL" id="KAH8085974.1"/>
    </source>
</evidence>
<organism evidence="1 2">
    <name type="scientific">Cristinia sonorae</name>
    <dbReference type="NCBI Taxonomy" id="1940300"/>
    <lineage>
        <taxon>Eukaryota</taxon>
        <taxon>Fungi</taxon>
        <taxon>Dikarya</taxon>
        <taxon>Basidiomycota</taxon>
        <taxon>Agaricomycotina</taxon>
        <taxon>Agaricomycetes</taxon>
        <taxon>Agaricomycetidae</taxon>
        <taxon>Agaricales</taxon>
        <taxon>Pleurotineae</taxon>
        <taxon>Stephanosporaceae</taxon>
        <taxon>Cristinia</taxon>
    </lineage>
</organism>
<name>A0A8K0UGF4_9AGAR</name>
<dbReference type="AlphaFoldDB" id="A0A8K0UGF4"/>
<accession>A0A8K0UGF4</accession>
<dbReference type="Proteomes" id="UP000813824">
    <property type="component" value="Unassembled WGS sequence"/>
</dbReference>